<protein>
    <submittedName>
        <fullName evidence="1">Uncharacterized protein</fullName>
    </submittedName>
</protein>
<evidence type="ECO:0000313" key="1">
    <source>
        <dbReference type="EMBL" id="KAF6343093.1"/>
    </source>
</evidence>
<evidence type="ECO:0000313" key="2">
    <source>
        <dbReference type="Proteomes" id="UP000558488"/>
    </source>
</evidence>
<organism evidence="1 2">
    <name type="scientific">Pipistrellus kuhlii</name>
    <name type="common">Kuhl's pipistrelle</name>
    <dbReference type="NCBI Taxonomy" id="59472"/>
    <lineage>
        <taxon>Eukaryota</taxon>
        <taxon>Metazoa</taxon>
        <taxon>Chordata</taxon>
        <taxon>Craniata</taxon>
        <taxon>Vertebrata</taxon>
        <taxon>Euteleostomi</taxon>
        <taxon>Mammalia</taxon>
        <taxon>Eutheria</taxon>
        <taxon>Laurasiatheria</taxon>
        <taxon>Chiroptera</taxon>
        <taxon>Yangochiroptera</taxon>
        <taxon>Vespertilionidae</taxon>
        <taxon>Pipistrellus</taxon>
    </lineage>
</organism>
<comment type="caution">
    <text evidence="1">The sequence shown here is derived from an EMBL/GenBank/DDBJ whole genome shotgun (WGS) entry which is preliminary data.</text>
</comment>
<proteinExistence type="predicted"/>
<name>A0A7J7X081_PIPKU</name>
<dbReference type="AlphaFoldDB" id="A0A7J7X081"/>
<gene>
    <name evidence="1" type="ORF">mPipKuh1_010800</name>
</gene>
<sequence length="173" mass="18856">MCVAFRVTVEVPPAVILRPPSPPRASGPIHPLEHSLTQSLSAKKANAGAALGNTRWAAWPAERFQRHLLDSLSLRRFVQEKKAVYQLDSFHLLFSPIPETLTALSSAHVHNPVEKPAKKPECRGCCVSCLAGIPETLANPSATSEMGMCRDQDDRRLGTSVSALCSREHVSHC</sequence>
<reference evidence="1 2" key="1">
    <citation type="journal article" date="2020" name="Nature">
        <title>Six reference-quality genomes reveal evolution of bat adaptations.</title>
        <authorList>
            <person name="Jebb D."/>
            <person name="Huang Z."/>
            <person name="Pippel M."/>
            <person name="Hughes G.M."/>
            <person name="Lavrichenko K."/>
            <person name="Devanna P."/>
            <person name="Winkler S."/>
            <person name="Jermiin L.S."/>
            <person name="Skirmuntt E.C."/>
            <person name="Katzourakis A."/>
            <person name="Burkitt-Gray L."/>
            <person name="Ray D.A."/>
            <person name="Sullivan K.A.M."/>
            <person name="Roscito J.G."/>
            <person name="Kirilenko B.M."/>
            <person name="Davalos L.M."/>
            <person name="Corthals A.P."/>
            <person name="Power M.L."/>
            <person name="Jones G."/>
            <person name="Ransome R.D."/>
            <person name="Dechmann D.K.N."/>
            <person name="Locatelli A.G."/>
            <person name="Puechmaille S.J."/>
            <person name="Fedrigo O."/>
            <person name="Jarvis E.D."/>
            <person name="Hiller M."/>
            <person name="Vernes S.C."/>
            <person name="Myers E.W."/>
            <person name="Teeling E.C."/>
        </authorList>
    </citation>
    <scope>NUCLEOTIDE SEQUENCE [LARGE SCALE GENOMIC DNA]</scope>
    <source>
        <strain evidence="1">MPipKuh1</strain>
        <tissue evidence="1">Flight muscle</tissue>
    </source>
</reference>
<accession>A0A7J7X081</accession>
<keyword evidence="2" id="KW-1185">Reference proteome</keyword>
<dbReference type="Proteomes" id="UP000558488">
    <property type="component" value="Unassembled WGS sequence"/>
</dbReference>
<dbReference type="EMBL" id="JACAGB010000009">
    <property type="protein sequence ID" value="KAF6343093.1"/>
    <property type="molecule type" value="Genomic_DNA"/>
</dbReference>